<dbReference type="Proteomes" id="UP000027982">
    <property type="component" value="Chromosome"/>
</dbReference>
<keyword evidence="3" id="KW-0472">Membrane</keyword>
<evidence type="ECO:0000256" key="2">
    <source>
        <dbReference type="ARBA" id="ARBA00022729"/>
    </source>
</evidence>
<dbReference type="Gene3D" id="3.40.190.10">
    <property type="entry name" value="Periplasmic binding protein-like II"/>
    <property type="match status" value="1"/>
</dbReference>
<organism evidence="6 7">
    <name type="scientific">Fimbriimonas ginsengisoli Gsoil 348</name>
    <dbReference type="NCBI Taxonomy" id="661478"/>
    <lineage>
        <taxon>Bacteria</taxon>
        <taxon>Bacillati</taxon>
        <taxon>Armatimonadota</taxon>
        <taxon>Fimbriimonadia</taxon>
        <taxon>Fimbriimonadales</taxon>
        <taxon>Fimbriimonadaceae</taxon>
        <taxon>Fimbriimonas</taxon>
    </lineage>
</organism>
<dbReference type="AlphaFoldDB" id="A0A068NM59"/>
<evidence type="ECO:0000313" key="6">
    <source>
        <dbReference type="EMBL" id="AIE84541.1"/>
    </source>
</evidence>
<name>A0A068NM59_FIMGI</name>
<dbReference type="HOGENOM" id="CLU_031285_10_5_0"/>
<dbReference type="CDD" id="cd13585">
    <property type="entry name" value="PBP2_TMBP_like"/>
    <property type="match status" value="1"/>
</dbReference>
<accession>A0A068NM59</accession>
<gene>
    <name evidence="6" type="ORF">OP10G_1173</name>
</gene>
<keyword evidence="2" id="KW-0732">Signal</keyword>
<dbReference type="PANTHER" id="PTHR43649:SF33">
    <property type="entry name" value="POLYGALACTURONAN_RHAMNOGALACTURONAN-BINDING PROTEIN YTCQ"/>
    <property type="match status" value="1"/>
</dbReference>
<evidence type="ECO:0000256" key="5">
    <source>
        <dbReference type="ARBA" id="ARBA00023288"/>
    </source>
</evidence>
<dbReference type="InterPro" id="IPR050490">
    <property type="entry name" value="Bact_solute-bd_prot1"/>
</dbReference>
<evidence type="ECO:0000256" key="4">
    <source>
        <dbReference type="ARBA" id="ARBA00023139"/>
    </source>
</evidence>
<protein>
    <submittedName>
        <fullName evidence="6">Extracellular solute-binding protein family 1</fullName>
    </submittedName>
</protein>
<keyword evidence="1" id="KW-1003">Cell membrane</keyword>
<dbReference type="SUPFAM" id="SSF53850">
    <property type="entry name" value="Periplasmic binding protein-like II"/>
    <property type="match status" value="1"/>
</dbReference>
<dbReference type="STRING" id="661478.OP10G_1173"/>
<proteinExistence type="predicted"/>
<reference evidence="6 7" key="1">
    <citation type="journal article" date="2014" name="PLoS ONE">
        <title>The first complete genome sequence of the class fimbriimonadia in the phylum armatimonadetes.</title>
        <authorList>
            <person name="Hu Z.Y."/>
            <person name="Wang Y.Z."/>
            <person name="Im W.T."/>
            <person name="Wang S.Y."/>
            <person name="Zhao G.P."/>
            <person name="Zheng H.J."/>
            <person name="Quan Z.X."/>
        </authorList>
    </citation>
    <scope>NUCLEOTIDE SEQUENCE [LARGE SCALE GENOMIC DNA]</scope>
    <source>
        <strain evidence="6">Gsoil 348</strain>
    </source>
</reference>
<sequence length="423" mass="46665">MPLLLAGCASRPADGRIVIRVANWGGAKEGNDYDKLVEKIYRDFERENPGVEVREESVPGEYVAKMTLAFIAKAEPDILMLDASSSALFINSKMVADLTPLIEGDKSFRLSDYYPNVVDIDRRGKALYAIPQDFTPMVVYYNKRLFDNAHLPYPTSDWSFQQFREIAKKLTIAGDKPDDPPKQYGFAFTNWPAGWVMWLWNNGADHIAPDGSRATGYLDSPKAVEAVAYLRDLVAIDKSAPSISQTAALGVDPFANGQAAMAISGHWSLVGYKAAPKGPDGKPKITWDDLGVAPLPHQIAQSQTVMYESGYAIGAHSTHKEMAWKFIKYMTSHRVQSVYQSSGIAVCGRKDVAEERARSSKLEAAFIPIVPSARAPYGSRIEGYESVEDQMQKAMDSVLRGAKSPQAALTDAAQRIDREFAKR</sequence>
<dbReference type="eggNOG" id="COG1653">
    <property type="taxonomic scope" value="Bacteria"/>
</dbReference>
<keyword evidence="5" id="KW-0449">Lipoprotein</keyword>
<dbReference type="KEGG" id="fgi:OP10G_1173"/>
<keyword evidence="7" id="KW-1185">Reference proteome</keyword>
<dbReference type="PANTHER" id="PTHR43649">
    <property type="entry name" value="ARABINOSE-BINDING PROTEIN-RELATED"/>
    <property type="match status" value="1"/>
</dbReference>
<dbReference type="OrthoDB" id="9772007at2"/>
<dbReference type="RefSeq" id="WP_025226831.1">
    <property type="nucleotide sequence ID" value="NZ_CP007139.1"/>
</dbReference>
<evidence type="ECO:0000313" key="7">
    <source>
        <dbReference type="Proteomes" id="UP000027982"/>
    </source>
</evidence>
<dbReference type="InterPro" id="IPR006059">
    <property type="entry name" value="SBP"/>
</dbReference>
<keyword evidence="4" id="KW-0564">Palmitate</keyword>
<evidence type="ECO:0000256" key="1">
    <source>
        <dbReference type="ARBA" id="ARBA00022475"/>
    </source>
</evidence>
<dbReference type="EMBL" id="CP007139">
    <property type="protein sequence ID" value="AIE84541.1"/>
    <property type="molecule type" value="Genomic_DNA"/>
</dbReference>
<dbReference type="Pfam" id="PF01547">
    <property type="entry name" value="SBP_bac_1"/>
    <property type="match status" value="1"/>
</dbReference>
<evidence type="ECO:0000256" key="3">
    <source>
        <dbReference type="ARBA" id="ARBA00023136"/>
    </source>
</evidence>